<comment type="caution">
    <text evidence="1">The sequence shown here is derived from an EMBL/GenBank/DDBJ whole genome shotgun (WGS) entry which is preliminary data.</text>
</comment>
<dbReference type="EMBL" id="MU273567">
    <property type="protein sequence ID" value="KAI0031796.1"/>
    <property type="molecule type" value="Genomic_DNA"/>
</dbReference>
<reference evidence="1" key="2">
    <citation type="journal article" date="2022" name="New Phytol.">
        <title>Evolutionary transition to the ectomycorrhizal habit in the genomes of a hyperdiverse lineage of mushroom-forming fungi.</title>
        <authorList>
            <person name="Looney B."/>
            <person name="Miyauchi S."/>
            <person name="Morin E."/>
            <person name="Drula E."/>
            <person name="Courty P.E."/>
            <person name="Kohler A."/>
            <person name="Kuo A."/>
            <person name="LaButti K."/>
            <person name="Pangilinan J."/>
            <person name="Lipzen A."/>
            <person name="Riley R."/>
            <person name="Andreopoulos W."/>
            <person name="He G."/>
            <person name="Johnson J."/>
            <person name="Nolan M."/>
            <person name="Tritt A."/>
            <person name="Barry K.W."/>
            <person name="Grigoriev I.V."/>
            <person name="Nagy L.G."/>
            <person name="Hibbett D."/>
            <person name="Henrissat B."/>
            <person name="Matheny P.B."/>
            <person name="Labbe J."/>
            <person name="Martin F.M."/>
        </authorList>
    </citation>
    <scope>NUCLEOTIDE SEQUENCE</scope>
    <source>
        <strain evidence="1">EC-137</strain>
    </source>
</reference>
<feature type="non-terminal residue" evidence="1">
    <location>
        <position position="404"/>
    </location>
</feature>
<feature type="non-terminal residue" evidence="1">
    <location>
        <position position="1"/>
    </location>
</feature>
<gene>
    <name evidence="1" type="ORF">K488DRAFT_19559</name>
</gene>
<proteinExistence type="predicted"/>
<dbReference type="Proteomes" id="UP000814128">
    <property type="component" value="Unassembled WGS sequence"/>
</dbReference>
<organism evidence="1 2">
    <name type="scientific">Vararia minispora EC-137</name>
    <dbReference type="NCBI Taxonomy" id="1314806"/>
    <lineage>
        <taxon>Eukaryota</taxon>
        <taxon>Fungi</taxon>
        <taxon>Dikarya</taxon>
        <taxon>Basidiomycota</taxon>
        <taxon>Agaricomycotina</taxon>
        <taxon>Agaricomycetes</taxon>
        <taxon>Russulales</taxon>
        <taxon>Lachnocladiaceae</taxon>
        <taxon>Vararia</taxon>
    </lineage>
</organism>
<name>A0ACB8QJ02_9AGAM</name>
<protein>
    <submittedName>
        <fullName evidence="1">Metalloenzyme, LuxS/M16 peptidase-like protein</fullName>
    </submittedName>
</protein>
<sequence length="404" mass="41096">RGYATATTDSAPKVATFKSAKPTASVTVLLSAGSRHEAKPGVAHVLSNFAFKRNAKHSALGTVRQAELYGGVLSSTLTREHLALTAEFLPGDEAFFIDLLASHISTAQYTPYELQELVYPSVLDEARAVQLSPATRALELAHAVAFRRGLGNSLFADPDAVHAVGIPDIATLHTTGLGGASLSATNLDAAAVAELFAASLPEDAPSLSSTAPVVPVTTYFGGSTRIADFHAGSSAVFLGFGTTTAAAVPALHALAAHISPAPAVKWSAGAGPLAGKLPGGIHAETYVFPYSDGTLFGTLLRGSPAVLKDGAQAVVTALKDAAGGLGKEAAQRAAAKAKFTLLGALESPLEQAQLGERATAQVETVGALDGAAISKVAAELLKSKATFTAVGDVHSLPYADEVGL</sequence>
<keyword evidence="2" id="KW-1185">Reference proteome</keyword>
<evidence type="ECO:0000313" key="2">
    <source>
        <dbReference type="Proteomes" id="UP000814128"/>
    </source>
</evidence>
<evidence type="ECO:0000313" key="1">
    <source>
        <dbReference type="EMBL" id="KAI0031796.1"/>
    </source>
</evidence>
<reference evidence="1" key="1">
    <citation type="submission" date="2021-02" db="EMBL/GenBank/DDBJ databases">
        <authorList>
            <consortium name="DOE Joint Genome Institute"/>
            <person name="Ahrendt S."/>
            <person name="Looney B.P."/>
            <person name="Miyauchi S."/>
            <person name="Morin E."/>
            <person name="Drula E."/>
            <person name="Courty P.E."/>
            <person name="Chicoki N."/>
            <person name="Fauchery L."/>
            <person name="Kohler A."/>
            <person name="Kuo A."/>
            <person name="Labutti K."/>
            <person name="Pangilinan J."/>
            <person name="Lipzen A."/>
            <person name="Riley R."/>
            <person name="Andreopoulos W."/>
            <person name="He G."/>
            <person name="Johnson J."/>
            <person name="Barry K.W."/>
            <person name="Grigoriev I.V."/>
            <person name="Nagy L."/>
            <person name="Hibbett D."/>
            <person name="Henrissat B."/>
            <person name="Matheny P.B."/>
            <person name="Labbe J."/>
            <person name="Martin F."/>
        </authorList>
    </citation>
    <scope>NUCLEOTIDE SEQUENCE</scope>
    <source>
        <strain evidence="1">EC-137</strain>
    </source>
</reference>
<accession>A0ACB8QJ02</accession>